<protein>
    <submittedName>
        <fullName evidence="3">Uncharacterized protein</fullName>
    </submittedName>
</protein>
<dbReference type="Proteomes" id="UP000324222">
    <property type="component" value="Unassembled WGS sequence"/>
</dbReference>
<accession>A0A5B7CPE3</accession>
<dbReference type="EMBL" id="VSRR010000143">
    <property type="protein sequence ID" value="MPC11065.1"/>
    <property type="molecule type" value="Genomic_DNA"/>
</dbReference>
<feature type="compositionally biased region" description="Gly residues" evidence="1">
    <location>
        <begin position="49"/>
        <end position="60"/>
    </location>
</feature>
<feature type="chain" id="PRO_5023058829" evidence="2">
    <location>
        <begin position="37"/>
        <end position="138"/>
    </location>
</feature>
<feature type="signal peptide" evidence="2">
    <location>
        <begin position="1"/>
        <end position="36"/>
    </location>
</feature>
<sequence length="138" mass="14299">MTGCFKVLLHLSACCCRNASSCAASCILIIVHLGHATPGKLLETLKNNGVGGGGGEGGGEPPTPPHTPQRENINIATSEGIAIRPPPPPLDPLQQQALQARHSEGSAPSTLSPSSPYRLMYTSHRCVTAPASRVRSTA</sequence>
<evidence type="ECO:0000256" key="2">
    <source>
        <dbReference type="SAM" id="SignalP"/>
    </source>
</evidence>
<name>A0A5B7CPE3_PORTR</name>
<evidence type="ECO:0000256" key="1">
    <source>
        <dbReference type="SAM" id="MobiDB-lite"/>
    </source>
</evidence>
<organism evidence="3 4">
    <name type="scientific">Portunus trituberculatus</name>
    <name type="common">Swimming crab</name>
    <name type="synonym">Neptunus trituberculatus</name>
    <dbReference type="NCBI Taxonomy" id="210409"/>
    <lineage>
        <taxon>Eukaryota</taxon>
        <taxon>Metazoa</taxon>
        <taxon>Ecdysozoa</taxon>
        <taxon>Arthropoda</taxon>
        <taxon>Crustacea</taxon>
        <taxon>Multicrustacea</taxon>
        <taxon>Malacostraca</taxon>
        <taxon>Eumalacostraca</taxon>
        <taxon>Eucarida</taxon>
        <taxon>Decapoda</taxon>
        <taxon>Pleocyemata</taxon>
        <taxon>Brachyura</taxon>
        <taxon>Eubrachyura</taxon>
        <taxon>Portunoidea</taxon>
        <taxon>Portunidae</taxon>
        <taxon>Portuninae</taxon>
        <taxon>Portunus</taxon>
    </lineage>
</organism>
<evidence type="ECO:0000313" key="3">
    <source>
        <dbReference type="EMBL" id="MPC11065.1"/>
    </source>
</evidence>
<keyword evidence="4" id="KW-1185">Reference proteome</keyword>
<feature type="region of interest" description="Disordered" evidence="1">
    <location>
        <begin position="45"/>
        <end position="117"/>
    </location>
</feature>
<reference evidence="3 4" key="1">
    <citation type="submission" date="2019-05" db="EMBL/GenBank/DDBJ databases">
        <title>Another draft genome of Portunus trituberculatus and its Hox gene families provides insights of decapod evolution.</title>
        <authorList>
            <person name="Jeong J.-H."/>
            <person name="Song I."/>
            <person name="Kim S."/>
            <person name="Choi T."/>
            <person name="Kim D."/>
            <person name="Ryu S."/>
            <person name="Kim W."/>
        </authorList>
    </citation>
    <scope>NUCLEOTIDE SEQUENCE [LARGE SCALE GENOMIC DNA]</scope>
    <source>
        <tissue evidence="3">Muscle</tissue>
    </source>
</reference>
<dbReference type="AlphaFoldDB" id="A0A5B7CPE3"/>
<keyword evidence="2" id="KW-0732">Signal</keyword>
<comment type="caution">
    <text evidence="3">The sequence shown here is derived from an EMBL/GenBank/DDBJ whole genome shotgun (WGS) entry which is preliminary data.</text>
</comment>
<evidence type="ECO:0000313" key="4">
    <source>
        <dbReference type="Proteomes" id="UP000324222"/>
    </source>
</evidence>
<proteinExistence type="predicted"/>
<feature type="compositionally biased region" description="Polar residues" evidence="1">
    <location>
        <begin position="106"/>
        <end position="115"/>
    </location>
</feature>
<gene>
    <name evidence="3" type="ORF">E2C01_003718</name>
</gene>